<sequence length="153" mass="17517">MSLQKLTTTINTLEYHIQNQEANNKAISKENVAWHIDHSLKVINNVCNALKTSDPSTYSNNFSVLGKVFFTLGFFPRGKAKAPKHVKPPEVILKEDLIVQIKEAKSNISKITDLDTNAYFKHPLFGHVNTKRVYRFLILHTTHHLKIIKDILK</sequence>
<feature type="coiled-coil region" evidence="1">
    <location>
        <begin position="3"/>
        <end position="30"/>
    </location>
</feature>
<keyword evidence="4" id="KW-1185">Reference proteome</keyword>
<keyword evidence="1" id="KW-0175">Coiled coil</keyword>
<dbReference type="InterPro" id="IPR034660">
    <property type="entry name" value="DinB/YfiT-like"/>
</dbReference>
<dbReference type="InterPro" id="IPR024775">
    <property type="entry name" value="DinB-like"/>
</dbReference>
<dbReference type="EMBL" id="JAEMEF010000011">
    <property type="protein sequence ID" value="MBL7560513.1"/>
    <property type="molecule type" value="Genomic_DNA"/>
</dbReference>
<dbReference type="Proteomes" id="UP000605013">
    <property type="component" value="Unassembled WGS sequence"/>
</dbReference>
<evidence type="ECO:0000259" key="2">
    <source>
        <dbReference type="Pfam" id="PF12867"/>
    </source>
</evidence>
<organism evidence="3 4">
    <name type="scientific">Olleya sediminilitoris</name>
    <dbReference type="NCBI Taxonomy" id="2795739"/>
    <lineage>
        <taxon>Bacteria</taxon>
        <taxon>Pseudomonadati</taxon>
        <taxon>Bacteroidota</taxon>
        <taxon>Flavobacteriia</taxon>
        <taxon>Flavobacteriales</taxon>
        <taxon>Flavobacteriaceae</taxon>
    </lineage>
</organism>
<dbReference type="Pfam" id="PF12867">
    <property type="entry name" value="DinB_2"/>
    <property type="match status" value="1"/>
</dbReference>
<evidence type="ECO:0000313" key="4">
    <source>
        <dbReference type="Proteomes" id="UP000605013"/>
    </source>
</evidence>
<reference evidence="3 4" key="1">
    <citation type="submission" date="2020-12" db="EMBL/GenBank/DDBJ databases">
        <title>Olleya sediminilitoris sp. nov., isolated from a tidal flat.</title>
        <authorList>
            <person name="Park S."/>
            <person name="Yoon J.-H."/>
        </authorList>
    </citation>
    <scope>NUCLEOTIDE SEQUENCE [LARGE SCALE GENOMIC DNA]</scope>
    <source>
        <strain evidence="3 4">YSTF-M6</strain>
    </source>
</reference>
<accession>A0ABS1WN91</accession>
<dbReference type="Gene3D" id="1.20.120.450">
    <property type="entry name" value="dinb family like domain"/>
    <property type="match status" value="1"/>
</dbReference>
<evidence type="ECO:0000313" key="3">
    <source>
        <dbReference type="EMBL" id="MBL7560513.1"/>
    </source>
</evidence>
<protein>
    <submittedName>
        <fullName evidence="3">DinB family protein</fullName>
    </submittedName>
</protein>
<proteinExistence type="predicted"/>
<evidence type="ECO:0000256" key="1">
    <source>
        <dbReference type="SAM" id="Coils"/>
    </source>
</evidence>
<dbReference type="SUPFAM" id="SSF109854">
    <property type="entry name" value="DinB/YfiT-like putative metalloenzymes"/>
    <property type="match status" value="1"/>
</dbReference>
<gene>
    <name evidence="3" type="ORF">JAO71_11960</name>
</gene>
<dbReference type="RefSeq" id="WP_203001011.1">
    <property type="nucleotide sequence ID" value="NZ_JAEMEF010000011.1"/>
</dbReference>
<comment type="caution">
    <text evidence="3">The sequence shown here is derived from an EMBL/GenBank/DDBJ whole genome shotgun (WGS) entry which is preliminary data.</text>
</comment>
<feature type="domain" description="DinB-like" evidence="2">
    <location>
        <begin position="5"/>
        <end position="148"/>
    </location>
</feature>
<name>A0ABS1WN91_9FLAO</name>